<keyword evidence="4" id="KW-1185">Reference proteome</keyword>
<comment type="caution">
    <text evidence="3">The sequence shown here is derived from an EMBL/GenBank/DDBJ whole genome shotgun (WGS) entry which is preliminary data.</text>
</comment>
<protein>
    <recommendedName>
        <fullName evidence="5">Growth inhibitor</fullName>
    </recommendedName>
</protein>
<evidence type="ECO:0000256" key="2">
    <source>
        <dbReference type="ARBA" id="ARBA00022649"/>
    </source>
</evidence>
<dbReference type="SUPFAM" id="SSF50118">
    <property type="entry name" value="Cell growth inhibitor/plasmid maintenance toxic component"/>
    <property type="match status" value="1"/>
</dbReference>
<dbReference type="InterPro" id="IPR003477">
    <property type="entry name" value="PemK-like"/>
</dbReference>
<dbReference type="AlphaFoldDB" id="A0A1U7J322"/>
<dbReference type="OrthoDB" id="129822at2"/>
<dbReference type="Pfam" id="PF02452">
    <property type="entry name" value="PemK_toxin"/>
    <property type="match status" value="1"/>
</dbReference>
<evidence type="ECO:0008006" key="5">
    <source>
        <dbReference type="Google" id="ProtNLM"/>
    </source>
</evidence>
<reference evidence="3 4" key="1">
    <citation type="submission" date="2016-11" db="EMBL/GenBank/DDBJ databases">
        <title>Draft Genome Sequences of Nine Cyanobacterial Strains from Diverse Habitats.</title>
        <authorList>
            <person name="Zhu T."/>
            <person name="Hou S."/>
            <person name="Lu X."/>
            <person name="Hess W.R."/>
        </authorList>
    </citation>
    <scope>NUCLEOTIDE SEQUENCE [LARGE SCALE GENOMIC DNA]</scope>
    <source>
        <strain evidence="3 4">NIES-30</strain>
    </source>
</reference>
<proteinExistence type="inferred from homology"/>
<dbReference type="STRING" id="549789.NIES30_16205"/>
<comment type="similarity">
    <text evidence="1">Belongs to the PemK/MazF family.</text>
</comment>
<accession>A0A1U7J322</accession>
<gene>
    <name evidence="3" type="ORF">NIES30_16205</name>
</gene>
<dbReference type="InterPro" id="IPR011067">
    <property type="entry name" value="Plasmid_toxin/cell-grow_inhib"/>
</dbReference>
<sequence length="121" mass="13334">MLPTMNFDFGQVVLVPFPFTNQNAQKKRPSVVISSQDYNTARPDLILIAVTSQVRTPLLFGEMMIADWQAAGLLKLSVIKPVITTIQKDLVIRQLGELAPSDRQSLNNLLLLLLAESGDNG</sequence>
<evidence type="ECO:0000313" key="3">
    <source>
        <dbReference type="EMBL" id="OKH46637.1"/>
    </source>
</evidence>
<organism evidence="3 4">
    <name type="scientific">Phormidium tenue NIES-30</name>
    <dbReference type="NCBI Taxonomy" id="549789"/>
    <lineage>
        <taxon>Bacteria</taxon>
        <taxon>Bacillati</taxon>
        <taxon>Cyanobacteriota</taxon>
        <taxon>Cyanophyceae</taxon>
        <taxon>Oscillatoriophycideae</taxon>
        <taxon>Oscillatoriales</taxon>
        <taxon>Oscillatoriaceae</taxon>
        <taxon>Phormidium</taxon>
    </lineage>
</organism>
<dbReference type="Gene3D" id="2.30.30.110">
    <property type="match status" value="1"/>
</dbReference>
<name>A0A1U7J322_9CYAN</name>
<keyword evidence="2" id="KW-1277">Toxin-antitoxin system</keyword>
<dbReference type="Proteomes" id="UP000185557">
    <property type="component" value="Unassembled WGS sequence"/>
</dbReference>
<dbReference type="EMBL" id="MRCG01000012">
    <property type="protein sequence ID" value="OKH46637.1"/>
    <property type="molecule type" value="Genomic_DNA"/>
</dbReference>
<dbReference type="GO" id="GO:0003677">
    <property type="term" value="F:DNA binding"/>
    <property type="evidence" value="ECO:0007669"/>
    <property type="project" value="InterPro"/>
</dbReference>
<evidence type="ECO:0000313" key="4">
    <source>
        <dbReference type="Proteomes" id="UP000185557"/>
    </source>
</evidence>
<evidence type="ECO:0000256" key="1">
    <source>
        <dbReference type="ARBA" id="ARBA00007521"/>
    </source>
</evidence>